<keyword evidence="3" id="KW-0418">Kinase</keyword>
<accession>A0A8J3DGX4</accession>
<dbReference type="InterPro" id="IPR036890">
    <property type="entry name" value="HATPase_C_sf"/>
</dbReference>
<reference evidence="3" key="2">
    <citation type="submission" date="2020-09" db="EMBL/GenBank/DDBJ databases">
        <authorList>
            <person name="Sun Q."/>
            <person name="Kim S."/>
        </authorList>
    </citation>
    <scope>NUCLEOTIDE SEQUENCE</scope>
    <source>
        <strain evidence="3">KCTC 12870</strain>
    </source>
</reference>
<dbReference type="Gene3D" id="3.30.565.10">
    <property type="entry name" value="Histidine kinase-like ATPase, C-terminal domain"/>
    <property type="match status" value="1"/>
</dbReference>
<organism evidence="3 4">
    <name type="scientific">Cerasicoccus arenae</name>
    <dbReference type="NCBI Taxonomy" id="424488"/>
    <lineage>
        <taxon>Bacteria</taxon>
        <taxon>Pseudomonadati</taxon>
        <taxon>Verrucomicrobiota</taxon>
        <taxon>Opitutia</taxon>
        <taxon>Puniceicoccales</taxon>
        <taxon>Cerasicoccaceae</taxon>
        <taxon>Cerasicoccus</taxon>
    </lineage>
</organism>
<dbReference type="Pfam" id="PF13581">
    <property type="entry name" value="HATPase_c_2"/>
    <property type="match status" value="1"/>
</dbReference>
<keyword evidence="3" id="KW-0808">Transferase</keyword>
<name>A0A8J3DGX4_9BACT</name>
<comment type="caution">
    <text evidence="3">The sequence shown here is derived from an EMBL/GenBank/DDBJ whole genome shotgun (WGS) entry which is preliminary data.</text>
</comment>
<reference evidence="3" key="1">
    <citation type="journal article" date="2014" name="Int. J. Syst. Evol. Microbiol.">
        <title>Complete genome sequence of Corynebacterium casei LMG S-19264T (=DSM 44701T), isolated from a smear-ripened cheese.</title>
        <authorList>
            <consortium name="US DOE Joint Genome Institute (JGI-PGF)"/>
            <person name="Walter F."/>
            <person name="Albersmeier A."/>
            <person name="Kalinowski J."/>
            <person name="Ruckert C."/>
        </authorList>
    </citation>
    <scope>NUCLEOTIDE SEQUENCE</scope>
    <source>
        <strain evidence="3">KCTC 12870</strain>
    </source>
</reference>
<evidence type="ECO:0000259" key="2">
    <source>
        <dbReference type="Pfam" id="PF13581"/>
    </source>
</evidence>
<dbReference type="RefSeq" id="WP_189513795.1">
    <property type="nucleotide sequence ID" value="NZ_BMXG01000008.1"/>
</dbReference>
<dbReference type="Proteomes" id="UP000642829">
    <property type="component" value="Unassembled WGS sequence"/>
</dbReference>
<sequence length="139" mass="16116">MRFSYRNELSELETLAQNLETFGDENDVNPAIIHAFNLCLDEILTNIISYGFEDVTEHDIYLEIHRDGEMIVATMVDNGKAFNPLTDSKDPDLETSIEDREIGGLGIFFLKQMMDELDYQRMEGYNRLTMRKKNVELPD</sequence>
<keyword evidence="4" id="KW-1185">Reference proteome</keyword>
<keyword evidence="1" id="KW-0723">Serine/threonine-protein kinase</keyword>
<gene>
    <name evidence="3" type="ORF">GCM10007047_16110</name>
</gene>
<evidence type="ECO:0000256" key="1">
    <source>
        <dbReference type="ARBA" id="ARBA00022527"/>
    </source>
</evidence>
<dbReference type="InterPro" id="IPR003594">
    <property type="entry name" value="HATPase_dom"/>
</dbReference>
<dbReference type="CDD" id="cd16936">
    <property type="entry name" value="HATPase_RsbW-like"/>
    <property type="match status" value="1"/>
</dbReference>
<evidence type="ECO:0000313" key="3">
    <source>
        <dbReference type="EMBL" id="GHC00502.1"/>
    </source>
</evidence>
<dbReference type="SUPFAM" id="SSF55874">
    <property type="entry name" value="ATPase domain of HSP90 chaperone/DNA topoisomerase II/histidine kinase"/>
    <property type="match status" value="1"/>
</dbReference>
<proteinExistence type="predicted"/>
<protein>
    <submittedName>
        <fullName evidence="3">Histidine kinase</fullName>
    </submittedName>
</protein>
<dbReference type="GO" id="GO:0004674">
    <property type="term" value="F:protein serine/threonine kinase activity"/>
    <property type="evidence" value="ECO:0007669"/>
    <property type="project" value="UniProtKB-KW"/>
</dbReference>
<dbReference type="PANTHER" id="PTHR35526">
    <property type="entry name" value="ANTI-SIGMA-F FACTOR RSBW-RELATED"/>
    <property type="match status" value="1"/>
</dbReference>
<dbReference type="AlphaFoldDB" id="A0A8J3DGX4"/>
<dbReference type="InterPro" id="IPR050267">
    <property type="entry name" value="Anti-sigma-factor_SerPK"/>
</dbReference>
<dbReference type="EMBL" id="BMXG01000008">
    <property type="protein sequence ID" value="GHC00502.1"/>
    <property type="molecule type" value="Genomic_DNA"/>
</dbReference>
<evidence type="ECO:0000313" key="4">
    <source>
        <dbReference type="Proteomes" id="UP000642829"/>
    </source>
</evidence>
<feature type="domain" description="Histidine kinase/HSP90-like ATPase" evidence="2">
    <location>
        <begin position="7"/>
        <end position="132"/>
    </location>
</feature>